<evidence type="ECO:0000313" key="11">
    <source>
        <dbReference type="EMBL" id="CAF0942474.1"/>
    </source>
</evidence>
<evidence type="ECO:0000313" key="13">
    <source>
        <dbReference type="Proteomes" id="UP000663829"/>
    </source>
</evidence>
<dbReference type="Gene3D" id="2.130.10.10">
    <property type="entry name" value="YVTN repeat-like/Quinoprotein amine dehydrogenase"/>
    <property type="match status" value="2"/>
</dbReference>
<dbReference type="PRINTS" id="PR00320">
    <property type="entry name" value="GPROTEINBRPT"/>
</dbReference>
<dbReference type="SUPFAM" id="SSF57850">
    <property type="entry name" value="RING/U-box"/>
    <property type="match status" value="1"/>
</dbReference>
<keyword evidence="3" id="KW-0677">Repeat</keyword>
<evidence type="ECO:0000256" key="3">
    <source>
        <dbReference type="ARBA" id="ARBA00022737"/>
    </source>
</evidence>
<evidence type="ECO:0000259" key="10">
    <source>
        <dbReference type="PROSITE" id="PS50145"/>
    </source>
</evidence>
<dbReference type="OrthoDB" id="674604at2759"/>
<evidence type="ECO:0000256" key="4">
    <source>
        <dbReference type="ARBA" id="ARBA00022771"/>
    </source>
</evidence>
<dbReference type="Proteomes" id="UP000663829">
    <property type="component" value="Unassembled WGS sequence"/>
</dbReference>
<feature type="domain" description="RING-type" evidence="9">
    <location>
        <begin position="41"/>
        <end position="77"/>
    </location>
</feature>
<keyword evidence="13" id="KW-1185">Reference proteome</keyword>
<evidence type="ECO:0000256" key="6">
    <source>
        <dbReference type="PROSITE-ProRule" id="PRU00207"/>
    </source>
</evidence>
<dbReference type="InterPro" id="IPR036322">
    <property type="entry name" value="WD40_repeat_dom_sf"/>
</dbReference>
<proteinExistence type="predicted"/>
<dbReference type="InterPro" id="IPR017907">
    <property type="entry name" value="Znf_RING_CS"/>
</dbReference>
<keyword evidence="4 6" id="KW-0863">Zinc-finger</keyword>
<dbReference type="InterPro" id="IPR020472">
    <property type="entry name" value="WD40_PAC1"/>
</dbReference>
<dbReference type="Proteomes" id="UP000681722">
    <property type="component" value="Unassembled WGS sequence"/>
</dbReference>
<dbReference type="PROSITE" id="PS00678">
    <property type="entry name" value="WD_REPEATS_1"/>
    <property type="match status" value="3"/>
</dbReference>
<dbReference type="GO" id="GO:0005730">
    <property type="term" value="C:nucleolus"/>
    <property type="evidence" value="ECO:0007669"/>
    <property type="project" value="TreeGrafter"/>
</dbReference>
<evidence type="ECO:0000259" key="9">
    <source>
        <dbReference type="PROSITE" id="PS50089"/>
    </source>
</evidence>
<dbReference type="PROSITE" id="PS00518">
    <property type="entry name" value="ZF_RING_1"/>
    <property type="match status" value="1"/>
</dbReference>
<feature type="coiled-coil region" evidence="8">
    <location>
        <begin position="203"/>
        <end position="258"/>
    </location>
</feature>
<evidence type="ECO:0000256" key="8">
    <source>
        <dbReference type="SAM" id="Coils"/>
    </source>
</evidence>
<dbReference type="InterPro" id="IPR015943">
    <property type="entry name" value="WD40/YVTN_repeat-like_dom_sf"/>
</dbReference>
<dbReference type="EMBL" id="CAJNOQ010002159">
    <property type="protein sequence ID" value="CAF0942474.1"/>
    <property type="molecule type" value="Genomic_DNA"/>
</dbReference>
<dbReference type="EMBL" id="CAJOBC010002159">
    <property type="protein sequence ID" value="CAF3718829.1"/>
    <property type="molecule type" value="Genomic_DNA"/>
</dbReference>
<dbReference type="PROSITE" id="PS50089">
    <property type="entry name" value="ZF_RING_2"/>
    <property type="match status" value="1"/>
</dbReference>
<dbReference type="PROSITE" id="PS50082">
    <property type="entry name" value="WD_REPEATS_2"/>
    <property type="match status" value="5"/>
</dbReference>
<reference evidence="11" key="1">
    <citation type="submission" date="2021-02" db="EMBL/GenBank/DDBJ databases">
        <authorList>
            <person name="Nowell W R."/>
        </authorList>
    </citation>
    <scope>NUCLEOTIDE SEQUENCE</scope>
</reference>
<dbReference type="Pfam" id="PF02176">
    <property type="entry name" value="zf-TRAF"/>
    <property type="match status" value="1"/>
</dbReference>
<evidence type="ECO:0000256" key="5">
    <source>
        <dbReference type="ARBA" id="ARBA00022833"/>
    </source>
</evidence>
<keyword evidence="1 7" id="KW-0853">WD repeat</keyword>
<feature type="repeat" description="WD" evidence="7">
    <location>
        <begin position="385"/>
        <end position="423"/>
    </location>
</feature>
<dbReference type="InterPro" id="IPR001680">
    <property type="entry name" value="WD40_rpt"/>
</dbReference>
<dbReference type="Gene3D" id="3.30.40.10">
    <property type="entry name" value="Zinc/RING finger domain, C3HC4 (zinc finger)"/>
    <property type="match status" value="2"/>
</dbReference>
<dbReference type="Pfam" id="PF00400">
    <property type="entry name" value="WD40"/>
    <property type="match status" value="5"/>
</dbReference>
<evidence type="ECO:0000256" key="2">
    <source>
        <dbReference type="ARBA" id="ARBA00022723"/>
    </source>
</evidence>
<dbReference type="Pfam" id="PF13923">
    <property type="entry name" value="zf-C3HC4_2"/>
    <property type="match status" value="1"/>
</dbReference>
<dbReference type="SUPFAM" id="SSF49599">
    <property type="entry name" value="TRAF domain-like"/>
    <property type="match status" value="1"/>
</dbReference>
<dbReference type="GO" id="GO:0008270">
    <property type="term" value="F:zinc ion binding"/>
    <property type="evidence" value="ECO:0007669"/>
    <property type="project" value="UniProtKB-KW"/>
</dbReference>
<keyword evidence="5 6" id="KW-0862">Zinc</keyword>
<gene>
    <name evidence="11" type="ORF">GPM918_LOCUS10786</name>
    <name evidence="12" type="ORF">SRO942_LOCUS10787</name>
</gene>
<dbReference type="InterPro" id="IPR001841">
    <property type="entry name" value="Znf_RING"/>
</dbReference>
<dbReference type="PROSITE" id="PS50145">
    <property type="entry name" value="ZF_TRAF"/>
    <property type="match status" value="1"/>
</dbReference>
<dbReference type="GO" id="GO:0007219">
    <property type="term" value="P:Notch signaling pathway"/>
    <property type="evidence" value="ECO:0007669"/>
    <property type="project" value="TreeGrafter"/>
</dbReference>
<dbReference type="InterPro" id="IPR001293">
    <property type="entry name" value="Znf_TRAF"/>
</dbReference>
<evidence type="ECO:0000256" key="1">
    <source>
        <dbReference type="ARBA" id="ARBA00022574"/>
    </source>
</evidence>
<accession>A0A814CN56</accession>
<keyword evidence="2 6" id="KW-0479">Metal-binding</keyword>
<feature type="domain" description="TRAF-type" evidence="10">
    <location>
        <begin position="135"/>
        <end position="195"/>
    </location>
</feature>
<dbReference type="SUPFAM" id="SSF50978">
    <property type="entry name" value="WD40 repeat-like"/>
    <property type="match status" value="1"/>
</dbReference>
<dbReference type="AlphaFoldDB" id="A0A814CN56"/>
<dbReference type="SMART" id="SM00184">
    <property type="entry name" value="RING"/>
    <property type="match status" value="1"/>
</dbReference>
<name>A0A814CN56_9BILA</name>
<comment type="caution">
    <text evidence="11">The sequence shown here is derived from an EMBL/GenBank/DDBJ whole genome shotgun (WGS) entry which is preliminary data.</text>
</comment>
<dbReference type="PANTHER" id="PTHR19848:SF6">
    <property type="entry name" value="E3 UBIQUITIN-PROTEIN LIGASE TRAF7"/>
    <property type="match status" value="1"/>
</dbReference>
<feature type="repeat" description="WD" evidence="7">
    <location>
        <begin position="504"/>
        <end position="547"/>
    </location>
</feature>
<dbReference type="InterPro" id="IPR019775">
    <property type="entry name" value="WD40_repeat_CS"/>
</dbReference>
<evidence type="ECO:0008006" key="14">
    <source>
        <dbReference type="Google" id="ProtNLM"/>
    </source>
</evidence>
<dbReference type="GO" id="GO:0000027">
    <property type="term" value="P:ribosomal large subunit assembly"/>
    <property type="evidence" value="ECO:0007669"/>
    <property type="project" value="TreeGrafter"/>
</dbReference>
<dbReference type="PANTHER" id="PTHR19848">
    <property type="entry name" value="WD40 REPEAT PROTEIN"/>
    <property type="match status" value="1"/>
</dbReference>
<evidence type="ECO:0000256" key="7">
    <source>
        <dbReference type="PROSITE-ProRule" id="PRU00221"/>
    </source>
</evidence>
<keyword evidence="8" id="KW-0175">Coiled coil</keyword>
<dbReference type="SMART" id="SM00320">
    <property type="entry name" value="WD40"/>
    <property type="match status" value="6"/>
</dbReference>
<feature type="repeat" description="WD" evidence="7">
    <location>
        <begin position="548"/>
        <end position="578"/>
    </location>
</feature>
<feature type="repeat" description="WD" evidence="7">
    <location>
        <begin position="303"/>
        <end position="334"/>
    </location>
</feature>
<feature type="zinc finger region" description="TRAF-type" evidence="6">
    <location>
        <begin position="135"/>
        <end position="195"/>
    </location>
</feature>
<dbReference type="CDD" id="cd00200">
    <property type="entry name" value="WD40"/>
    <property type="match status" value="1"/>
</dbReference>
<sequence length="586" mass="66937">MSITRLTKSQGVQQATSVTNDSDDEIVVPVNADTIHLTMLCNICHKILKDAVISTCGHTFCRRCILSKLTTHCPIDNQLLHAVVNNIIINEQIADILIWCKYSCKKLSSSIDNKYIHDDENGCQMKIQIGKRAKHEDVCEYVFVTCPNGCSQIRKKDLEEHISHCHYTEPCPNFIFGCQYQSDRHNISFHAQTCTYYTNQICNEQLEDEIQLLKHDLHEKTQQIEFLTTAVSQLSEKIRESDKEIDELKESQNQLKITNDLIFQELQTLQKRNNLYMMNDLQLADESENFEQSYVALRCNGTFAGHTDTVWSLFACENTLISGSSDKTIKIWNLHETPYSNLVTLHGHTDGILSLTVKENTLFSGGMDKSICVWNIDSYEKTASFNAHTAPVCSLAYFNNYLFSSSNKSVKIWDMNTLTNVNEIKTNDGWMRVLLQSENKVYAGCRRVVNVFDAINHRTVVKFELPTNESIYSLAYNSSRLFAGTLSGTIYTWDIRMNQCLEPLYAHESTVHGILYHSMNNKMTLISVSSDRTLKIWDSETFELLQCICRHEAEVTALHANERHVFSGSADTKIKVWDCIESTLTV</sequence>
<protein>
    <recommendedName>
        <fullName evidence="14">TRAF</fullName>
    </recommendedName>
</protein>
<dbReference type="PROSITE" id="PS50294">
    <property type="entry name" value="WD_REPEATS_REGION"/>
    <property type="match status" value="3"/>
</dbReference>
<organism evidence="11 13">
    <name type="scientific">Didymodactylos carnosus</name>
    <dbReference type="NCBI Taxonomy" id="1234261"/>
    <lineage>
        <taxon>Eukaryota</taxon>
        <taxon>Metazoa</taxon>
        <taxon>Spiralia</taxon>
        <taxon>Gnathifera</taxon>
        <taxon>Rotifera</taxon>
        <taxon>Eurotatoria</taxon>
        <taxon>Bdelloidea</taxon>
        <taxon>Philodinida</taxon>
        <taxon>Philodinidae</taxon>
        <taxon>Didymodactylos</taxon>
    </lineage>
</organism>
<evidence type="ECO:0000313" key="12">
    <source>
        <dbReference type="EMBL" id="CAF3718829.1"/>
    </source>
</evidence>
<feature type="repeat" description="WD" evidence="7">
    <location>
        <begin position="345"/>
        <end position="384"/>
    </location>
</feature>
<dbReference type="InterPro" id="IPR013083">
    <property type="entry name" value="Znf_RING/FYVE/PHD"/>
</dbReference>